<dbReference type="EMBL" id="CM056742">
    <property type="protein sequence ID" value="KAJ8677454.1"/>
    <property type="molecule type" value="Genomic_DNA"/>
</dbReference>
<sequence>MQTESLLQETNEEYFMKSDDINLKKLYRLKVAQNAFQEHVAYSVGYHLHHAYDENRCKYDFKRGKRCVEWFAQQLQTIAHQVEQELKNYIPLVMSEEDEEAFQNSTYCHICRQPFDREKDGDNRPVRAHDHFSGKFRSAAHSLCNLNYRNVKIGWLVTSI</sequence>
<proteinExistence type="predicted"/>
<keyword evidence="2" id="KW-1185">Reference proteome</keyword>
<dbReference type="Proteomes" id="UP001239111">
    <property type="component" value="Chromosome 2"/>
</dbReference>
<organism evidence="1 2">
    <name type="scientific">Eretmocerus hayati</name>
    <dbReference type="NCBI Taxonomy" id="131215"/>
    <lineage>
        <taxon>Eukaryota</taxon>
        <taxon>Metazoa</taxon>
        <taxon>Ecdysozoa</taxon>
        <taxon>Arthropoda</taxon>
        <taxon>Hexapoda</taxon>
        <taxon>Insecta</taxon>
        <taxon>Pterygota</taxon>
        <taxon>Neoptera</taxon>
        <taxon>Endopterygota</taxon>
        <taxon>Hymenoptera</taxon>
        <taxon>Apocrita</taxon>
        <taxon>Proctotrupomorpha</taxon>
        <taxon>Chalcidoidea</taxon>
        <taxon>Aphelinidae</taxon>
        <taxon>Aphelininae</taxon>
        <taxon>Eretmocerus</taxon>
    </lineage>
</organism>
<gene>
    <name evidence="1" type="ORF">QAD02_013241</name>
</gene>
<protein>
    <submittedName>
        <fullName evidence="1">Uncharacterized protein</fullName>
    </submittedName>
</protein>
<reference evidence="1" key="1">
    <citation type="submission" date="2023-04" db="EMBL/GenBank/DDBJ databases">
        <title>A chromosome-level genome assembly of the parasitoid wasp Eretmocerus hayati.</title>
        <authorList>
            <person name="Zhong Y."/>
            <person name="Liu S."/>
            <person name="Liu Y."/>
        </authorList>
    </citation>
    <scope>NUCLEOTIDE SEQUENCE</scope>
    <source>
        <strain evidence="1">ZJU_SS_LIU_2023</strain>
    </source>
</reference>
<accession>A0ACC2P1L9</accession>
<evidence type="ECO:0000313" key="2">
    <source>
        <dbReference type="Proteomes" id="UP001239111"/>
    </source>
</evidence>
<name>A0ACC2P1L9_9HYME</name>
<evidence type="ECO:0000313" key="1">
    <source>
        <dbReference type="EMBL" id="KAJ8677454.1"/>
    </source>
</evidence>
<comment type="caution">
    <text evidence="1">The sequence shown here is derived from an EMBL/GenBank/DDBJ whole genome shotgun (WGS) entry which is preliminary data.</text>
</comment>